<evidence type="ECO:0000256" key="1">
    <source>
        <dbReference type="SAM" id="MobiDB-lite"/>
    </source>
</evidence>
<dbReference type="Proteomes" id="UP000077521">
    <property type="component" value="Unassembled WGS sequence"/>
</dbReference>
<accession>A0A8T8SFV8</accession>
<feature type="region of interest" description="Disordered" evidence="1">
    <location>
        <begin position="157"/>
        <end position="189"/>
    </location>
</feature>
<evidence type="ECO:0000313" key="3">
    <source>
        <dbReference type="Proteomes" id="UP000077521"/>
    </source>
</evidence>
<dbReference type="EMBL" id="LWDF02001324">
    <property type="protein sequence ID" value="KAE8239394.1"/>
    <property type="molecule type" value="Genomic_DNA"/>
</dbReference>
<evidence type="ECO:0000313" key="2">
    <source>
        <dbReference type="EMBL" id="KAE8239394.1"/>
    </source>
</evidence>
<organism evidence="2 3">
    <name type="scientific">Tilletia indica</name>
    <dbReference type="NCBI Taxonomy" id="43049"/>
    <lineage>
        <taxon>Eukaryota</taxon>
        <taxon>Fungi</taxon>
        <taxon>Dikarya</taxon>
        <taxon>Basidiomycota</taxon>
        <taxon>Ustilaginomycotina</taxon>
        <taxon>Exobasidiomycetes</taxon>
        <taxon>Tilletiales</taxon>
        <taxon>Tilletiaceae</taxon>
        <taxon>Tilletia</taxon>
    </lineage>
</organism>
<reference evidence="2" key="2">
    <citation type="journal article" date="2019" name="IMA Fungus">
        <title>Genome sequencing and comparison of five Tilletia species to identify candidate genes for the detection of regulated species infecting wheat.</title>
        <authorList>
            <person name="Nguyen H.D.T."/>
            <person name="Sultana T."/>
            <person name="Kesanakurti P."/>
            <person name="Hambleton S."/>
        </authorList>
    </citation>
    <scope>NUCLEOTIDE SEQUENCE</scope>
    <source>
        <strain evidence="2">DAOMC 236416</strain>
    </source>
</reference>
<gene>
    <name evidence="2" type="ORF">A4X13_0g8228</name>
</gene>
<sequence length="189" mass="20375">MESFRQPRSQRAIESVSSDSMPLSASVDGRQTPAYAKQDASKRSLEGVLTLWPSIVVPPSIAELLAPAPNSPLEFHADTTAILAALAAELPAPHLGSSLLPYHACSYPPSGETWALWKTVPAPEYTPRVSPRPCRCRLLRRCLLLAVSSVHRKGSGIPRGRHWTKMSKGAAAEPTQLSAMTMRGRKGAS</sequence>
<protein>
    <submittedName>
        <fullName evidence="2">Uncharacterized protein</fullName>
    </submittedName>
</protein>
<keyword evidence="3" id="KW-1185">Reference proteome</keyword>
<comment type="caution">
    <text evidence="2">The sequence shown here is derived from an EMBL/GenBank/DDBJ whole genome shotgun (WGS) entry which is preliminary data.</text>
</comment>
<name>A0A8T8SFV8_9BASI</name>
<feature type="region of interest" description="Disordered" evidence="1">
    <location>
        <begin position="1"/>
        <end position="39"/>
    </location>
</feature>
<dbReference type="AlphaFoldDB" id="A0A8T8SFV8"/>
<reference evidence="2" key="1">
    <citation type="submission" date="2016-04" db="EMBL/GenBank/DDBJ databases">
        <authorList>
            <person name="Nguyen H.D."/>
            <person name="Samba Siva P."/>
            <person name="Cullis J."/>
            <person name="Levesque C.A."/>
            <person name="Hambleton S."/>
        </authorList>
    </citation>
    <scope>NUCLEOTIDE SEQUENCE</scope>
    <source>
        <strain evidence="2">DAOMC 236416</strain>
    </source>
</reference>
<proteinExistence type="predicted"/>